<dbReference type="Pfam" id="PF01769">
    <property type="entry name" value="MgtE"/>
    <property type="match status" value="1"/>
</dbReference>
<dbReference type="AlphaFoldDB" id="A0A1B4V7K6"/>
<dbReference type="Gene3D" id="1.10.357.20">
    <property type="entry name" value="SLC41 divalent cation transporters, integral membrane domain"/>
    <property type="match status" value="1"/>
</dbReference>
<evidence type="ECO:0000256" key="3">
    <source>
        <dbReference type="ARBA" id="ARBA00022448"/>
    </source>
</evidence>
<dbReference type="SUPFAM" id="SSF161093">
    <property type="entry name" value="MgtE membrane domain-like"/>
    <property type="match status" value="1"/>
</dbReference>
<dbReference type="SMART" id="SM00924">
    <property type="entry name" value="MgtE_N"/>
    <property type="match status" value="1"/>
</dbReference>
<dbReference type="OrthoDB" id="9790355at2"/>
<dbReference type="InterPro" id="IPR006669">
    <property type="entry name" value="MgtE_transporter"/>
</dbReference>
<dbReference type="KEGG" id="sva:SVA_2965"/>
<keyword evidence="3" id="KW-0813">Transport</keyword>
<keyword evidence="12" id="KW-1185">Reference proteome</keyword>
<comment type="similarity">
    <text evidence="2">Belongs to the SLC41A transporter family.</text>
</comment>
<reference evidence="11 12" key="1">
    <citation type="submission" date="2015-08" db="EMBL/GenBank/DDBJ databases">
        <title>Complete genome sequence of Sulfurifustis variabilis.</title>
        <authorList>
            <person name="Miura A."/>
            <person name="Kojima H."/>
            <person name="Fukui M."/>
        </authorList>
    </citation>
    <scope>NUCLEOTIDE SEQUENCE [LARGE SCALE GENOMIC DNA]</scope>
    <source>
        <strain evidence="12">skN76</strain>
    </source>
</reference>
<keyword evidence="5" id="KW-0460">Magnesium</keyword>
<sequence>MTASAAPAVAALNRRFLTDHPREAAASLEAMPSRAAAEVLAGQPVNVVVAVWSHLVTDVADNLYAELPDNLARTLLAELEPAAATGLLNRLDAEERARRLARLDPRVAAELRALLEYPPDSAGRLMNPHVVPFRMEMTAREALNRLRTSKPRAVTGLFLVDDDGRLAGRVEIHDLALADPRQKLLAIARAVPAAVPDTAPREEVVERLEQFKLPELPVVDFAGRLIGIIHQSTLVTALHEEASLDIQTMVGASRDERALSGVTFAVSRRLPWLHINLVTAFLAASVVALFESTIAQFTALAVLMPVVAGEAGNAGQQALAVTMRGLALREIGVRHWPRVALKEINVALLNGAAIAVTTGIGVYLWSRSLGLALVIMIAMVSSLAAAGFAGALIPITLTRFGQDPAQASSILLTTVTDVIGFLSFLGTATALSMLL</sequence>
<evidence type="ECO:0000313" key="12">
    <source>
        <dbReference type="Proteomes" id="UP000218899"/>
    </source>
</evidence>
<dbReference type="InterPro" id="IPR000644">
    <property type="entry name" value="CBS_dom"/>
</dbReference>
<dbReference type="InterPro" id="IPR006667">
    <property type="entry name" value="SLC41_membr_dom"/>
</dbReference>
<accession>A0A1B4V7K6</accession>
<proteinExistence type="inferred from homology"/>
<keyword evidence="8" id="KW-0129">CBS domain</keyword>
<dbReference type="Proteomes" id="UP000218899">
    <property type="component" value="Chromosome"/>
</dbReference>
<evidence type="ECO:0000259" key="10">
    <source>
        <dbReference type="PROSITE" id="PS51371"/>
    </source>
</evidence>
<name>A0A1B4V7K6_9GAMM</name>
<dbReference type="PROSITE" id="PS51371">
    <property type="entry name" value="CBS"/>
    <property type="match status" value="2"/>
</dbReference>
<evidence type="ECO:0000256" key="2">
    <source>
        <dbReference type="ARBA" id="ARBA00009749"/>
    </source>
</evidence>
<gene>
    <name evidence="11" type="ORF">SVA_2965</name>
</gene>
<keyword evidence="4 9" id="KW-0812">Transmembrane</keyword>
<evidence type="ECO:0000256" key="1">
    <source>
        <dbReference type="ARBA" id="ARBA00004141"/>
    </source>
</evidence>
<dbReference type="SMART" id="SM00116">
    <property type="entry name" value="CBS"/>
    <property type="match status" value="2"/>
</dbReference>
<comment type="subcellular location">
    <subcellularLocation>
        <location evidence="1">Membrane</location>
        <topology evidence="1">Multi-pass membrane protein</topology>
    </subcellularLocation>
</comment>
<feature type="transmembrane region" description="Helical" evidence="9">
    <location>
        <begin position="409"/>
        <end position="434"/>
    </location>
</feature>
<dbReference type="EMBL" id="AP014936">
    <property type="protein sequence ID" value="BAU49513.1"/>
    <property type="molecule type" value="Genomic_DNA"/>
</dbReference>
<dbReference type="Pfam" id="PF03448">
    <property type="entry name" value="MgtE_N"/>
    <property type="match status" value="1"/>
</dbReference>
<organism evidence="11 12">
    <name type="scientific">Sulfurifustis variabilis</name>
    <dbReference type="NCBI Taxonomy" id="1675686"/>
    <lineage>
        <taxon>Bacteria</taxon>
        <taxon>Pseudomonadati</taxon>
        <taxon>Pseudomonadota</taxon>
        <taxon>Gammaproteobacteria</taxon>
        <taxon>Acidiferrobacterales</taxon>
        <taxon>Acidiferrobacteraceae</taxon>
        <taxon>Sulfurifustis</taxon>
    </lineage>
</organism>
<evidence type="ECO:0000256" key="7">
    <source>
        <dbReference type="ARBA" id="ARBA00023136"/>
    </source>
</evidence>
<dbReference type="InterPro" id="IPR036739">
    <property type="entry name" value="SLC41_membr_dom_sf"/>
</dbReference>
<evidence type="ECO:0000256" key="5">
    <source>
        <dbReference type="ARBA" id="ARBA00022842"/>
    </source>
</evidence>
<keyword evidence="6 9" id="KW-1133">Transmembrane helix</keyword>
<dbReference type="GO" id="GO:0015095">
    <property type="term" value="F:magnesium ion transmembrane transporter activity"/>
    <property type="evidence" value="ECO:0007669"/>
    <property type="project" value="InterPro"/>
</dbReference>
<dbReference type="Pfam" id="PF00571">
    <property type="entry name" value="CBS"/>
    <property type="match status" value="2"/>
</dbReference>
<evidence type="ECO:0000256" key="9">
    <source>
        <dbReference type="SAM" id="Phobius"/>
    </source>
</evidence>
<evidence type="ECO:0000256" key="6">
    <source>
        <dbReference type="ARBA" id="ARBA00022989"/>
    </source>
</evidence>
<dbReference type="SUPFAM" id="SSF158791">
    <property type="entry name" value="MgtE N-terminal domain-like"/>
    <property type="match status" value="1"/>
</dbReference>
<dbReference type="InterPro" id="IPR006668">
    <property type="entry name" value="Mg_transptr_MgtE_intracell_dom"/>
</dbReference>
<dbReference type="PANTHER" id="PTHR43773">
    <property type="entry name" value="MAGNESIUM TRANSPORTER MGTE"/>
    <property type="match status" value="1"/>
</dbReference>
<keyword evidence="7 9" id="KW-0472">Membrane</keyword>
<dbReference type="RefSeq" id="WP_096461905.1">
    <property type="nucleotide sequence ID" value="NZ_AP014936.1"/>
</dbReference>
<feature type="transmembrane region" description="Helical" evidence="9">
    <location>
        <begin position="272"/>
        <end position="290"/>
    </location>
</feature>
<evidence type="ECO:0000256" key="4">
    <source>
        <dbReference type="ARBA" id="ARBA00022692"/>
    </source>
</evidence>
<dbReference type="CDD" id="cd04606">
    <property type="entry name" value="CBS_pair_Mg_transporter"/>
    <property type="match status" value="1"/>
</dbReference>
<dbReference type="Gene3D" id="3.10.580.10">
    <property type="entry name" value="CBS-domain"/>
    <property type="match status" value="1"/>
</dbReference>
<protein>
    <submittedName>
        <fullName evidence="11">Magnesium transporter</fullName>
    </submittedName>
</protein>
<feature type="domain" description="CBS" evidence="10">
    <location>
        <begin position="187"/>
        <end position="246"/>
    </location>
</feature>
<dbReference type="SUPFAM" id="SSF54631">
    <property type="entry name" value="CBS-domain pair"/>
    <property type="match status" value="1"/>
</dbReference>
<dbReference type="PANTHER" id="PTHR43773:SF1">
    <property type="entry name" value="MAGNESIUM TRANSPORTER MGTE"/>
    <property type="match status" value="1"/>
</dbReference>
<feature type="transmembrane region" description="Helical" evidence="9">
    <location>
        <begin position="371"/>
        <end position="397"/>
    </location>
</feature>
<dbReference type="InterPro" id="IPR046342">
    <property type="entry name" value="CBS_dom_sf"/>
</dbReference>
<dbReference type="InterPro" id="IPR038076">
    <property type="entry name" value="MgtE_N_sf"/>
</dbReference>
<evidence type="ECO:0000313" key="11">
    <source>
        <dbReference type="EMBL" id="BAU49513.1"/>
    </source>
</evidence>
<feature type="domain" description="CBS" evidence="10">
    <location>
        <begin position="126"/>
        <end position="185"/>
    </location>
</feature>
<dbReference type="GO" id="GO:0016020">
    <property type="term" value="C:membrane"/>
    <property type="evidence" value="ECO:0007669"/>
    <property type="project" value="UniProtKB-SubCell"/>
</dbReference>
<dbReference type="Gene3D" id="1.25.60.10">
    <property type="entry name" value="MgtE N-terminal domain-like"/>
    <property type="match status" value="1"/>
</dbReference>
<feature type="transmembrane region" description="Helical" evidence="9">
    <location>
        <begin position="344"/>
        <end position="365"/>
    </location>
</feature>
<evidence type="ECO:0000256" key="8">
    <source>
        <dbReference type="PROSITE-ProRule" id="PRU00703"/>
    </source>
</evidence>